<keyword evidence="6" id="KW-1185">Reference proteome</keyword>
<keyword evidence="1" id="KW-0805">Transcription regulation</keyword>
<evidence type="ECO:0000256" key="3">
    <source>
        <dbReference type="ARBA" id="ARBA00023163"/>
    </source>
</evidence>
<dbReference type="Gene3D" id="3.40.190.290">
    <property type="match status" value="1"/>
</dbReference>
<feature type="domain" description="LysR substrate-binding" evidence="4">
    <location>
        <begin position="12"/>
        <end position="160"/>
    </location>
</feature>
<organism evidence="5 6">
    <name type="scientific">Marinobacterium aestuariivivens</name>
    <dbReference type="NCBI Taxonomy" id="1698799"/>
    <lineage>
        <taxon>Bacteria</taxon>
        <taxon>Pseudomonadati</taxon>
        <taxon>Pseudomonadota</taxon>
        <taxon>Gammaproteobacteria</taxon>
        <taxon>Oceanospirillales</taxon>
        <taxon>Oceanospirillaceae</taxon>
        <taxon>Marinobacterium</taxon>
    </lineage>
</organism>
<dbReference type="Pfam" id="PF03466">
    <property type="entry name" value="LysR_substrate"/>
    <property type="match status" value="1"/>
</dbReference>
<keyword evidence="3" id="KW-0804">Transcription</keyword>
<name>A0ABW2A0Z8_9GAMM</name>
<gene>
    <name evidence="5" type="ORF">ACFQDL_14415</name>
</gene>
<reference evidence="6" key="1">
    <citation type="journal article" date="2019" name="Int. J. Syst. Evol. Microbiol.">
        <title>The Global Catalogue of Microorganisms (GCM) 10K type strain sequencing project: providing services to taxonomists for standard genome sequencing and annotation.</title>
        <authorList>
            <consortium name="The Broad Institute Genomics Platform"/>
            <consortium name="The Broad Institute Genome Sequencing Center for Infectious Disease"/>
            <person name="Wu L."/>
            <person name="Ma J."/>
        </authorList>
    </citation>
    <scope>NUCLEOTIDE SEQUENCE [LARGE SCALE GENOMIC DNA]</scope>
    <source>
        <strain evidence="6">NBRC 111756</strain>
    </source>
</reference>
<dbReference type="SUPFAM" id="SSF53850">
    <property type="entry name" value="Periplasmic binding protein-like II"/>
    <property type="match status" value="1"/>
</dbReference>
<evidence type="ECO:0000259" key="4">
    <source>
        <dbReference type="Pfam" id="PF03466"/>
    </source>
</evidence>
<protein>
    <submittedName>
        <fullName evidence="5">Substrate-binding domain-containing protein</fullName>
    </submittedName>
</protein>
<evidence type="ECO:0000256" key="2">
    <source>
        <dbReference type="ARBA" id="ARBA00023125"/>
    </source>
</evidence>
<accession>A0ABW2A0Z8</accession>
<sequence>MLAGNLEVNMNSRIADIAIRATANPPEHLIGRKLVSIPWGVFAAPVHPAGRAPLASLDDLAAHRLIGGAGQMLNLPAFSWLEQHYPAQIATRCDELTAMSHFAEQGQGLAFLPLDQAREGIVCLAGFPPGRSSDLWLLIHPDLRRTERIRLVTEQLTRYFREIAF</sequence>
<evidence type="ECO:0000256" key="1">
    <source>
        <dbReference type="ARBA" id="ARBA00023015"/>
    </source>
</evidence>
<keyword evidence="2" id="KW-0238">DNA-binding</keyword>
<dbReference type="InterPro" id="IPR050176">
    <property type="entry name" value="LTTR"/>
</dbReference>
<dbReference type="PANTHER" id="PTHR30579:SF3">
    <property type="entry name" value="TRANSCRIPTIONAL REGULATORY PROTEIN"/>
    <property type="match status" value="1"/>
</dbReference>
<evidence type="ECO:0000313" key="6">
    <source>
        <dbReference type="Proteomes" id="UP001596422"/>
    </source>
</evidence>
<comment type="caution">
    <text evidence="5">The sequence shown here is derived from an EMBL/GenBank/DDBJ whole genome shotgun (WGS) entry which is preliminary data.</text>
</comment>
<evidence type="ECO:0000313" key="5">
    <source>
        <dbReference type="EMBL" id="MFC6671126.1"/>
    </source>
</evidence>
<dbReference type="PANTHER" id="PTHR30579">
    <property type="entry name" value="TRANSCRIPTIONAL REGULATOR"/>
    <property type="match status" value="1"/>
</dbReference>
<proteinExistence type="predicted"/>
<dbReference type="InterPro" id="IPR005119">
    <property type="entry name" value="LysR_subst-bd"/>
</dbReference>
<dbReference type="Proteomes" id="UP001596422">
    <property type="component" value="Unassembled WGS sequence"/>
</dbReference>
<dbReference type="EMBL" id="JBHSWE010000001">
    <property type="protein sequence ID" value="MFC6671126.1"/>
    <property type="molecule type" value="Genomic_DNA"/>
</dbReference>
<dbReference type="RefSeq" id="WP_379909637.1">
    <property type="nucleotide sequence ID" value="NZ_JBHSWE010000001.1"/>
</dbReference>